<gene>
    <name evidence="8" type="ORF">C7959_1492</name>
</gene>
<feature type="coiled-coil region" evidence="4">
    <location>
        <begin position="212"/>
        <end position="239"/>
    </location>
</feature>
<keyword evidence="9" id="KW-1185">Reference proteome</keyword>
<dbReference type="Pfam" id="PF00672">
    <property type="entry name" value="HAMP"/>
    <property type="match status" value="1"/>
</dbReference>
<comment type="similarity">
    <text evidence="2">Belongs to the methyl-accepting chemotaxis (MCP) protein family.</text>
</comment>
<feature type="coiled-coil region" evidence="4">
    <location>
        <begin position="372"/>
        <end position="399"/>
    </location>
</feature>
<dbReference type="STRING" id="926561.GCA_000379025_01650"/>
<feature type="transmembrane region" description="Helical" evidence="5">
    <location>
        <begin position="306"/>
        <end position="328"/>
    </location>
</feature>
<accession>A0A4R8GL06</accession>
<feature type="domain" description="HAMP" evidence="7">
    <location>
        <begin position="326"/>
        <end position="380"/>
    </location>
</feature>
<name>A0A4R8GL06_9FIRM</name>
<keyword evidence="1 3" id="KW-0807">Transducer</keyword>
<dbReference type="AlphaFoldDB" id="A0A4R8GL06"/>
<dbReference type="GO" id="GO:0007165">
    <property type="term" value="P:signal transduction"/>
    <property type="evidence" value="ECO:0007669"/>
    <property type="project" value="UniProtKB-KW"/>
</dbReference>
<dbReference type="GO" id="GO:0016020">
    <property type="term" value="C:membrane"/>
    <property type="evidence" value="ECO:0007669"/>
    <property type="project" value="InterPro"/>
</dbReference>
<keyword evidence="5" id="KW-0812">Transmembrane</keyword>
<comment type="caution">
    <text evidence="8">The sequence shown here is derived from an EMBL/GenBank/DDBJ whole genome shotgun (WGS) entry which is preliminary data.</text>
</comment>
<keyword evidence="5" id="KW-0472">Membrane</keyword>
<protein>
    <submittedName>
        <fullName evidence="8">Methyl-accepting chemotaxis protein</fullName>
    </submittedName>
</protein>
<dbReference type="SMART" id="SM00304">
    <property type="entry name" value="HAMP"/>
    <property type="match status" value="1"/>
</dbReference>
<reference evidence="8 9" key="1">
    <citation type="submission" date="2019-03" db="EMBL/GenBank/DDBJ databases">
        <title>Subsurface microbial communities from deep shales in Ohio and West Virginia, USA.</title>
        <authorList>
            <person name="Wrighton K."/>
        </authorList>
    </citation>
    <scope>NUCLEOTIDE SEQUENCE [LARGE SCALE GENOMIC DNA]</scope>
    <source>
        <strain evidence="8 9">MSL 6dP</strain>
    </source>
</reference>
<proteinExistence type="inferred from homology"/>
<dbReference type="PANTHER" id="PTHR32089:SF112">
    <property type="entry name" value="LYSOZYME-LIKE PROTEIN-RELATED"/>
    <property type="match status" value="1"/>
</dbReference>
<evidence type="ECO:0000259" key="7">
    <source>
        <dbReference type="PROSITE" id="PS50885"/>
    </source>
</evidence>
<feature type="transmembrane region" description="Helical" evidence="5">
    <location>
        <begin position="12"/>
        <end position="33"/>
    </location>
</feature>
<evidence type="ECO:0000256" key="3">
    <source>
        <dbReference type="PROSITE-ProRule" id="PRU00284"/>
    </source>
</evidence>
<evidence type="ECO:0000256" key="2">
    <source>
        <dbReference type="ARBA" id="ARBA00029447"/>
    </source>
</evidence>
<dbReference type="Proteomes" id="UP000295832">
    <property type="component" value="Unassembled WGS sequence"/>
</dbReference>
<sequence length="643" mass="71754">MMKKLKDSSISVKLASSFIVLIILSSLMVLVGYSSLRLVSHKVDIGDGANEILKLMLKIRIDEVKFMRTGNKQKGKEINNSLAKLEKKILEIQNQMEIEVEKAEMARVNELVASFKGAFNNYANTTYRQQEYRKIFLNKESAIVQPLYQLFQLQDQELDSAIEENEDIEIIEAKEESINIIQDLIKYINEIGKQERNLVINFANDDRQDEYINQALNYFDKAEEELNRLRRAFKESSDIERTEQLLVSLKVGRDSFNDIVTSEKIKDEQKQIMVNLGDQVSTKLNNLSLKKNNEIEESVSSGVKQLLLILLLGVAFGITFAVIVTRIITKPVLRVVKFLKEMAQSGGDLTRRIEVNSKDEIGKLGYWFNAFMDELYNIILQLKNNAEDLSAHSQELSAAAEEGSASIDSTDQLIEGMASSIQQISSGTQEVTGLAEESSSQTQLGSQNIEDTVNSIKDVNNSVAKTVKIINSLELNSEKIGRIIELITNIADQTNLLALNAAIEAARAGEHGQGFAVVAEEIRTLAEETAKATEEISALVNQTQEQAEDGLRAIEEVEDKASLGQKMADKSGELFRIIEDFTEKTSAQIEQTALATQKLADDTDIIMSSSRDVKGMSDEVANSSQQLAVMAEEIQTLVEKFKV</sequence>
<feature type="coiled-coil region" evidence="4">
    <location>
        <begin position="522"/>
        <end position="560"/>
    </location>
</feature>
<dbReference type="SMART" id="SM00283">
    <property type="entry name" value="MA"/>
    <property type="match status" value="1"/>
</dbReference>
<evidence type="ECO:0000259" key="6">
    <source>
        <dbReference type="PROSITE" id="PS50111"/>
    </source>
</evidence>
<dbReference type="RefSeq" id="WP_134119003.1">
    <property type="nucleotide sequence ID" value="NZ_SOEG01000049.1"/>
</dbReference>
<dbReference type="InterPro" id="IPR004089">
    <property type="entry name" value="MCPsignal_dom"/>
</dbReference>
<dbReference type="CDD" id="cd06225">
    <property type="entry name" value="HAMP"/>
    <property type="match status" value="1"/>
</dbReference>
<evidence type="ECO:0000313" key="9">
    <source>
        <dbReference type="Proteomes" id="UP000295832"/>
    </source>
</evidence>
<dbReference type="Pfam" id="PF00015">
    <property type="entry name" value="MCPsignal"/>
    <property type="match status" value="1"/>
</dbReference>
<dbReference type="SUPFAM" id="SSF58104">
    <property type="entry name" value="Methyl-accepting chemotaxis protein (MCP) signaling domain"/>
    <property type="match status" value="1"/>
</dbReference>
<dbReference type="EMBL" id="SOEG01000049">
    <property type="protein sequence ID" value="TDX45178.1"/>
    <property type="molecule type" value="Genomic_DNA"/>
</dbReference>
<keyword evidence="4" id="KW-0175">Coiled coil</keyword>
<dbReference type="PANTHER" id="PTHR32089">
    <property type="entry name" value="METHYL-ACCEPTING CHEMOTAXIS PROTEIN MCPB"/>
    <property type="match status" value="1"/>
</dbReference>
<keyword evidence="5" id="KW-1133">Transmembrane helix</keyword>
<organism evidence="8 9">
    <name type="scientific">Orenia marismortui</name>
    <dbReference type="NCBI Taxonomy" id="46469"/>
    <lineage>
        <taxon>Bacteria</taxon>
        <taxon>Bacillati</taxon>
        <taxon>Bacillota</taxon>
        <taxon>Clostridia</taxon>
        <taxon>Halanaerobiales</taxon>
        <taxon>Halobacteroidaceae</taxon>
        <taxon>Orenia</taxon>
    </lineage>
</organism>
<dbReference type="InterPro" id="IPR032255">
    <property type="entry name" value="HBM"/>
</dbReference>
<dbReference type="CDD" id="cd11386">
    <property type="entry name" value="MCP_signal"/>
    <property type="match status" value="1"/>
</dbReference>
<evidence type="ECO:0000256" key="5">
    <source>
        <dbReference type="SAM" id="Phobius"/>
    </source>
</evidence>
<feature type="domain" description="Methyl-accepting transducer" evidence="6">
    <location>
        <begin position="378"/>
        <end position="614"/>
    </location>
</feature>
<evidence type="ECO:0000256" key="1">
    <source>
        <dbReference type="ARBA" id="ARBA00023224"/>
    </source>
</evidence>
<dbReference type="PROSITE" id="PS50111">
    <property type="entry name" value="CHEMOTAXIS_TRANSDUC_2"/>
    <property type="match status" value="1"/>
</dbReference>
<dbReference type="Gene3D" id="1.10.287.950">
    <property type="entry name" value="Methyl-accepting chemotaxis protein"/>
    <property type="match status" value="1"/>
</dbReference>
<evidence type="ECO:0000256" key="4">
    <source>
        <dbReference type="SAM" id="Coils"/>
    </source>
</evidence>
<dbReference type="SMART" id="SM01358">
    <property type="entry name" value="HBM"/>
    <property type="match status" value="1"/>
</dbReference>
<feature type="coiled-coil region" evidence="4">
    <location>
        <begin position="75"/>
        <end position="102"/>
    </location>
</feature>
<dbReference type="InterPro" id="IPR003660">
    <property type="entry name" value="HAMP_dom"/>
</dbReference>
<evidence type="ECO:0000313" key="8">
    <source>
        <dbReference type="EMBL" id="TDX45178.1"/>
    </source>
</evidence>
<dbReference type="PROSITE" id="PS50885">
    <property type="entry name" value="HAMP"/>
    <property type="match status" value="1"/>
</dbReference>